<evidence type="ECO:0000313" key="11">
    <source>
        <dbReference type="EMBL" id="PKY09124.1"/>
    </source>
</evidence>
<dbReference type="OrthoDB" id="2121828at2759"/>
<dbReference type="InterPro" id="IPR002355">
    <property type="entry name" value="Cu_oxidase_Cu_BS"/>
</dbReference>
<accession>A0A2I1DGX8</accession>
<dbReference type="PANTHER" id="PTHR11709:SF488">
    <property type="entry name" value="LACCASE-RELATED"/>
    <property type="match status" value="1"/>
</dbReference>
<dbReference type="PANTHER" id="PTHR11709">
    <property type="entry name" value="MULTI-COPPER OXIDASE"/>
    <property type="match status" value="1"/>
</dbReference>
<evidence type="ECO:0000259" key="10">
    <source>
        <dbReference type="Pfam" id="PF07732"/>
    </source>
</evidence>
<dbReference type="InterPro" id="IPR045087">
    <property type="entry name" value="Cu-oxidase_fam"/>
</dbReference>
<keyword evidence="2" id="KW-0479">Metal-binding</keyword>
<dbReference type="RefSeq" id="XP_024697718.1">
    <property type="nucleotide sequence ID" value="XM_024833246.1"/>
</dbReference>
<protein>
    <submittedName>
        <fullName evidence="11">L-ascorbate oxidase</fullName>
    </submittedName>
</protein>
<evidence type="ECO:0000256" key="4">
    <source>
        <dbReference type="ARBA" id="ARBA00023002"/>
    </source>
</evidence>
<dbReference type="Pfam" id="PF07732">
    <property type="entry name" value="Cu-oxidase_3"/>
    <property type="match status" value="1"/>
</dbReference>
<evidence type="ECO:0000256" key="6">
    <source>
        <dbReference type="ARBA" id="ARBA00023180"/>
    </source>
</evidence>
<evidence type="ECO:0000256" key="2">
    <source>
        <dbReference type="ARBA" id="ARBA00022723"/>
    </source>
</evidence>
<dbReference type="SUPFAM" id="SSF49503">
    <property type="entry name" value="Cupredoxins"/>
    <property type="match status" value="3"/>
</dbReference>
<dbReference type="CDD" id="cd13898">
    <property type="entry name" value="CuRO_3_Abr2_like"/>
    <property type="match status" value="1"/>
</dbReference>
<dbReference type="PROSITE" id="PS00080">
    <property type="entry name" value="MULTICOPPER_OXIDASE2"/>
    <property type="match status" value="1"/>
</dbReference>
<evidence type="ECO:0000259" key="9">
    <source>
        <dbReference type="Pfam" id="PF07731"/>
    </source>
</evidence>
<dbReference type="InterPro" id="IPR001117">
    <property type="entry name" value="Cu-oxidase_2nd"/>
</dbReference>
<keyword evidence="6" id="KW-0325">Glycoprotein</keyword>
<reference evidence="11" key="1">
    <citation type="submission" date="2016-12" db="EMBL/GenBank/DDBJ databases">
        <title>The genomes of Aspergillus section Nigri reveals drivers in fungal speciation.</title>
        <authorList>
            <consortium name="DOE Joint Genome Institute"/>
            <person name="Vesth T.C."/>
            <person name="Nybo J."/>
            <person name="Theobald S."/>
            <person name="Brandl J."/>
            <person name="Frisvad J.C."/>
            <person name="Nielsen K.F."/>
            <person name="Lyhne E.K."/>
            <person name="Kogle M.E."/>
            <person name="Kuo A."/>
            <person name="Riley R."/>
            <person name="Clum A."/>
            <person name="Nolan M."/>
            <person name="Lipzen A."/>
            <person name="Salamov A."/>
            <person name="Henrissat B."/>
            <person name="Wiebenga A."/>
            <person name="De vries R.P."/>
            <person name="Grigoriev I.V."/>
            <person name="Mortensen U.H."/>
            <person name="Andersen M.R."/>
            <person name="Baker S.E."/>
        </authorList>
    </citation>
    <scope>NUCLEOTIDE SEQUENCE</scope>
    <source>
        <strain evidence="11">IBT 28561</strain>
    </source>
</reference>
<sequence length="590" mass="64909">MSVFQSKLPLLTLIFLVQLVSCKVVQFELNITWEDKEVAGFTRKAIATNGQIPGPALWIQQGDDVEVLVNNSMPFGSTIHFHGIEQRGTPWSDGVPGLSQYEIAPGDQYLYKWKAEQYGIYMYHAHTRGQTDDGCYGAMYIQPDESKERPFGLIAEDEDDLDAMLEAERNTQPIMLSDWRHLTAEEIWQAEVDSGVPSTCSVAILLNGKGSVKCLSRDELNAGTTPTQRLLLGDGQLTDLGCIPAVTGNSSGFPQNADILPETFQDGCRSSQGPEERFIVDPDTRYASFDLLSMTGSSQLVFSIDEHSMYIYAVDGCYVEPVAVDAITMPIGTRYSVLVKLDKTPRDYTLRAANSFSAQLISGTGVLSYRTADNQRGPSTPSITPGAATINDAVLLDESTIVPFPAIAPAPHADHTYILNVGHFNASYRWVMGNSSFPLEAEEATPLLLNRTSIPTEYTITTHNNTWVDLILNVTTARQPAHPIHKHSTKFFVIGEGSQPWTWSSVDEAIQDVPQSFNLQNPQLRDTYATPAATTSPTWLALRYHVVNPGPFLLHCHIQMHLNGGMALAVLDGDDAWPEVPDGYLLPAVE</sequence>
<evidence type="ECO:0000256" key="7">
    <source>
        <dbReference type="SAM" id="SignalP"/>
    </source>
</evidence>
<feature type="domain" description="Plastocyanin-like" evidence="10">
    <location>
        <begin position="31"/>
        <end position="145"/>
    </location>
</feature>
<feature type="domain" description="Plastocyanin-like" evidence="8">
    <location>
        <begin position="172"/>
        <end position="370"/>
    </location>
</feature>
<dbReference type="InterPro" id="IPR011706">
    <property type="entry name" value="Cu-oxidase_C"/>
</dbReference>
<dbReference type="GO" id="GO:0052716">
    <property type="term" value="F:hydroquinone:oxygen oxidoreductase activity"/>
    <property type="evidence" value="ECO:0007669"/>
    <property type="project" value="UniProtKB-ARBA"/>
</dbReference>
<dbReference type="FunFam" id="2.60.40.420:FF:000061">
    <property type="entry name" value="Laccase TilA"/>
    <property type="match status" value="1"/>
</dbReference>
<feature type="chain" id="PRO_5014116859" evidence="7">
    <location>
        <begin position="23"/>
        <end position="590"/>
    </location>
</feature>
<dbReference type="Proteomes" id="UP000234254">
    <property type="component" value="Unassembled WGS sequence"/>
</dbReference>
<dbReference type="GO" id="GO:0042440">
    <property type="term" value="P:pigment metabolic process"/>
    <property type="evidence" value="ECO:0007669"/>
    <property type="project" value="UniProtKB-ARBA"/>
</dbReference>
<proteinExistence type="inferred from homology"/>
<dbReference type="CDD" id="cd13876">
    <property type="entry name" value="CuRO_2_Abr2_like"/>
    <property type="match status" value="1"/>
</dbReference>
<dbReference type="VEuPathDB" id="FungiDB:P168DRAFT_230569"/>
<dbReference type="GeneID" id="36540770"/>
<evidence type="ECO:0000256" key="5">
    <source>
        <dbReference type="ARBA" id="ARBA00023008"/>
    </source>
</evidence>
<dbReference type="AlphaFoldDB" id="A0A2I1DGX8"/>
<dbReference type="FunFam" id="2.60.40.420:FF:000036">
    <property type="entry name" value="L-ascorbate oxidase"/>
    <property type="match status" value="1"/>
</dbReference>
<dbReference type="InterPro" id="IPR008972">
    <property type="entry name" value="Cupredoxin"/>
</dbReference>
<comment type="similarity">
    <text evidence="1">Belongs to the multicopper oxidase family.</text>
</comment>
<organism evidence="11 12">
    <name type="scientific">Aspergillus campestris (strain IBT 28561)</name>
    <dbReference type="NCBI Taxonomy" id="1392248"/>
    <lineage>
        <taxon>Eukaryota</taxon>
        <taxon>Fungi</taxon>
        <taxon>Dikarya</taxon>
        <taxon>Ascomycota</taxon>
        <taxon>Pezizomycotina</taxon>
        <taxon>Eurotiomycetes</taxon>
        <taxon>Eurotiomycetidae</taxon>
        <taxon>Eurotiales</taxon>
        <taxon>Aspergillaceae</taxon>
        <taxon>Aspergillus</taxon>
        <taxon>Aspergillus subgen. Circumdati</taxon>
    </lineage>
</organism>
<dbReference type="PROSITE" id="PS00079">
    <property type="entry name" value="MULTICOPPER_OXIDASE1"/>
    <property type="match status" value="1"/>
</dbReference>
<gene>
    <name evidence="11" type="ORF">P168DRAFT_230569</name>
</gene>
<feature type="signal peptide" evidence="7">
    <location>
        <begin position="1"/>
        <end position="22"/>
    </location>
</feature>
<comment type="caution">
    <text evidence="11">The sequence shown here is derived from an EMBL/GenBank/DDBJ whole genome shotgun (WGS) entry which is preliminary data.</text>
</comment>
<dbReference type="Pfam" id="PF07731">
    <property type="entry name" value="Cu-oxidase_2"/>
    <property type="match status" value="1"/>
</dbReference>
<dbReference type="EMBL" id="MSFM01000001">
    <property type="protein sequence ID" value="PKY09124.1"/>
    <property type="molecule type" value="Genomic_DNA"/>
</dbReference>
<evidence type="ECO:0000256" key="3">
    <source>
        <dbReference type="ARBA" id="ARBA00022729"/>
    </source>
</evidence>
<keyword evidence="4" id="KW-0560">Oxidoreductase</keyword>
<dbReference type="CDD" id="cd13850">
    <property type="entry name" value="CuRO_1_Abr2_like"/>
    <property type="match status" value="1"/>
</dbReference>
<evidence type="ECO:0000259" key="8">
    <source>
        <dbReference type="Pfam" id="PF00394"/>
    </source>
</evidence>
<keyword evidence="12" id="KW-1185">Reference proteome</keyword>
<feature type="domain" description="Plastocyanin-like" evidence="9">
    <location>
        <begin position="455"/>
        <end position="573"/>
    </location>
</feature>
<evidence type="ECO:0000256" key="1">
    <source>
        <dbReference type="ARBA" id="ARBA00010609"/>
    </source>
</evidence>
<dbReference type="Gene3D" id="2.60.40.420">
    <property type="entry name" value="Cupredoxins - blue copper proteins"/>
    <property type="match status" value="3"/>
</dbReference>
<evidence type="ECO:0000313" key="12">
    <source>
        <dbReference type="Proteomes" id="UP000234254"/>
    </source>
</evidence>
<dbReference type="GO" id="GO:0005507">
    <property type="term" value="F:copper ion binding"/>
    <property type="evidence" value="ECO:0007669"/>
    <property type="project" value="InterPro"/>
</dbReference>
<dbReference type="InterPro" id="IPR033138">
    <property type="entry name" value="Cu_oxidase_CS"/>
</dbReference>
<dbReference type="Pfam" id="PF00394">
    <property type="entry name" value="Cu-oxidase"/>
    <property type="match status" value="1"/>
</dbReference>
<dbReference type="InterPro" id="IPR011707">
    <property type="entry name" value="Cu-oxidase-like_N"/>
</dbReference>
<keyword evidence="3 7" id="KW-0732">Signal</keyword>
<keyword evidence="5" id="KW-0186">Copper</keyword>
<name>A0A2I1DGX8_ASPC2</name>